<dbReference type="EMBL" id="GBRH01259047">
    <property type="protein sequence ID" value="JAD38848.1"/>
    <property type="molecule type" value="Transcribed_RNA"/>
</dbReference>
<reference evidence="1" key="2">
    <citation type="journal article" date="2015" name="Data Brief">
        <title>Shoot transcriptome of the giant reed, Arundo donax.</title>
        <authorList>
            <person name="Barrero R.A."/>
            <person name="Guerrero F.D."/>
            <person name="Moolhuijzen P."/>
            <person name="Goolsby J.A."/>
            <person name="Tidwell J."/>
            <person name="Bellgard S.E."/>
            <person name="Bellgard M.I."/>
        </authorList>
    </citation>
    <scope>NUCLEOTIDE SEQUENCE</scope>
    <source>
        <tissue evidence="1">Shoot tissue taken approximately 20 cm above the soil surface</tissue>
    </source>
</reference>
<accession>A0A0A8ZMC6</accession>
<protein>
    <submittedName>
        <fullName evidence="1">Uncharacterized protein</fullName>
    </submittedName>
</protein>
<organism evidence="1">
    <name type="scientific">Arundo donax</name>
    <name type="common">Giant reed</name>
    <name type="synonym">Donax arundinaceus</name>
    <dbReference type="NCBI Taxonomy" id="35708"/>
    <lineage>
        <taxon>Eukaryota</taxon>
        <taxon>Viridiplantae</taxon>
        <taxon>Streptophyta</taxon>
        <taxon>Embryophyta</taxon>
        <taxon>Tracheophyta</taxon>
        <taxon>Spermatophyta</taxon>
        <taxon>Magnoliopsida</taxon>
        <taxon>Liliopsida</taxon>
        <taxon>Poales</taxon>
        <taxon>Poaceae</taxon>
        <taxon>PACMAD clade</taxon>
        <taxon>Arundinoideae</taxon>
        <taxon>Arundineae</taxon>
        <taxon>Arundo</taxon>
    </lineage>
</organism>
<evidence type="ECO:0000313" key="1">
    <source>
        <dbReference type="EMBL" id="JAD38848.1"/>
    </source>
</evidence>
<proteinExistence type="predicted"/>
<name>A0A0A8ZMC6_ARUDO</name>
<sequence length="24" mass="2675">MNCSRMSHNGLADVFSIYRLASCV</sequence>
<dbReference type="AlphaFoldDB" id="A0A0A8ZMC6"/>
<reference evidence="1" key="1">
    <citation type="submission" date="2014-09" db="EMBL/GenBank/DDBJ databases">
        <authorList>
            <person name="Magalhaes I.L.F."/>
            <person name="Oliveira U."/>
            <person name="Santos F.R."/>
            <person name="Vidigal T.H.D.A."/>
            <person name="Brescovit A.D."/>
            <person name="Santos A.J."/>
        </authorList>
    </citation>
    <scope>NUCLEOTIDE SEQUENCE</scope>
    <source>
        <tissue evidence="1">Shoot tissue taken approximately 20 cm above the soil surface</tissue>
    </source>
</reference>